<feature type="region of interest" description="Disordered" evidence="1">
    <location>
        <begin position="18"/>
        <end position="95"/>
    </location>
</feature>
<accession>A0A2I0ILV3</accession>
<evidence type="ECO:0000256" key="1">
    <source>
        <dbReference type="SAM" id="MobiDB-lite"/>
    </source>
</evidence>
<dbReference type="EMBL" id="PGOL01002813">
    <property type="protein sequence ID" value="PKI44981.1"/>
    <property type="molecule type" value="Genomic_DNA"/>
</dbReference>
<reference evidence="2 3" key="1">
    <citation type="submission" date="2017-11" db="EMBL/GenBank/DDBJ databases">
        <title>De-novo sequencing of pomegranate (Punica granatum L.) genome.</title>
        <authorList>
            <person name="Akparov Z."/>
            <person name="Amiraslanov A."/>
            <person name="Hajiyeva S."/>
            <person name="Abbasov M."/>
            <person name="Kaur K."/>
            <person name="Hamwieh A."/>
            <person name="Solovyev V."/>
            <person name="Salamov A."/>
            <person name="Braich B."/>
            <person name="Kosarev P."/>
            <person name="Mahmoud A."/>
            <person name="Hajiyev E."/>
            <person name="Babayeva S."/>
            <person name="Izzatullayeva V."/>
            <person name="Mammadov A."/>
            <person name="Mammadov A."/>
            <person name="Sharifova S."/>
            <person name="Ojaghi J."/>
            <person name="Eynullazada K."/>
            <person name="Bayramov B."/>
            <person name="Abdulazimova A."/>
            <person name="Shahmuradov I."/>
        </authorList>
    </citation>
    <scope>NUCLEOTIDE SEQUENCE [LARGE SCALE GENOMIC DNA]</scope>
    <source>
        <strain evidence="3">cv. AG2017</strain>
        <tissue evidence="2">Leaf</tissue>
    </source>
</reference>
<comment type="caution">
    <text evidence="2">The sequence shown here is derived from an EMBL/GenBank/DDBJ whole genome shotgun (WGS) entry which is preliminary data.</text>
</comment>
<dbReference type="Proteomes" id="UP000233551">
    <property type="component" value="Unassembled WGS sequence"/>
</dbReference>
<dbReference type="AlphaFoldDB" id="A0A2I0ILV3"/>
<sequence>MSNTLGFGVEGHLVAHRPKISQIEGSRPQPREWLGRNRGGYTSLAPSKQESSREIVPPQENRPEGGDLEDDEEGLVGGEEGGCPEPAKAMGFDHC</sequence>
<name>A0A2I0ILV3_PUNGR</name>
<evidence type="ECO:0000313" key="3">
    <source>
        <dbReference type="Proteomes" id="UP000233551"/>
    </source>
</evidence>
<organism evidence="2 3">
    <name type="scientific">Punica granatum</name>
    <name type="common">Pomegranate</name>
    <dbReference type="NCBI Taxonomy" id="22663"/>
    <lineage>
        <taxon>Eukaryota</taxon>
        <taxon>Viridiplantae</taxon>
        <taxon>Streptophyta</taxon>
        <taxon>Embryophyta</taxon>
        <taxon>Tracheophyta</taxon>
        <taxon>Spermatophyta</taxon>
        <taxon>Magnoliopsida</taxon>
        <taxon>eudicotyledons</taxon>
        <taxon>Gunneridae</taxon>
        <taxon>Pentapetalae</taxon>
        <taxon>rosids</taxon>
        <taxon>malvids</taxon>
        <taxon>Myrtales</taxon>
        <taxon>Lythraceae</taxon>
        <taxon>Punica</taxon>
    </lineage>
</organism>
<evidence type="ECO:0000313" key="2">
    <source>
        <dbReference type="EMBL" id="PKI44981.1"/>
    </source>
</evidence>
<proteinExistence type="predicted"/>
<protein>
    <submittedName>
        <fullName evidence="2">Uncharacterized protein</fullName>
    </submittedName>
</protein>
<gene>
    <name evidence="2" type="ORF">CRG98_034620</name>
</gene>
<keyword evidence="3" id="KW-1185">Reference proteome</keyword>